<reference evidence="3 4" key="1">
    <citation type="submission" date="2018-06" db="EMBL/GenBank/DDBJ databases">
        <title>Extensive metabolic versatility and redundancy in microbially diverse, dynamic hydrothermal sediments.</title>
        <authorList>
            <person name="Dombrowski N."/>
            <person name="Teske A."/>
            <person name="Baker B.J."/>
        </authorList>
    </citation>
    <scope>NUCLEOTIDE SEQUENCE [LARGE SCALE GENOMIC DNA]</scope>
    <source>
        <strain evidence="3">B19_G9</strain>
    </source>
</reference>
<dbReference type="PANTHER" id="PTHR40099">
    <property type="entry name" value="ACETOLACTATE SYNTHASE, SMALL SUBUNIT"/>
    <property type="match status" value="1"/>
</dbReference>
<reference evidence="2" key="2">
    <citation type="journal article" date="2020" name="mSystems">
        <title>Genome- and Community-Level Interaction Insights into Carbon Utilization and Element Cycling Functions of Hydrothermarchaeota in Hydrothermal Sediment.</title>
        <authorList>
            <person name="Zhou Z."/>
            <person name="Liu Y."/>
            <person name="Xu W."/>
            <person name="Pan J."/>
            <person name="Luo Z.H."/>
            <person name="Li M."/>
        </authorList>
    </citation>
    <scope>NUCLEOTIDE SEQUENCE [LARGE SCALE GENOMIC DNA]</scope>
    <source>
        <strain evidence="2">HyVt-219</strain>
    </source>
</reference>
<name>A0A662D8Q6_UNCAE</name>
<evidence type="ECO:0000259" key="1">
    <source>
        <dbReference type="PROSITE" id="PS51671"/>
    </source>
</evidence>
<dbReference type="AlphaFoldDB" id="A0A662D8Q6"/>
<dbReference type="Gene3D" id="3.30.2130.10">
    <property type="entry name" value="VC0802-like"/>
    <property type="match status" value="1"/>
</dbReference>
<dbReference type="InterPro" id="IPR045865">
    <property type="entry name" value="ACT-like_dom_sf"/>
</dbReference>
<dbReference type="SUPFAM" id="SSF55021">
    <property type="entry name" value="ACT-like"/>
    <property type="match status" value="2"/>
</dbReference>
<sequence>MSIKQISVFLENKIGRLAEITSLLEKENINIRALAIADTTEFGILRMIVDKPEQAVKVLKDNGFAARDTEVIVVKVPDRPGGLAKILKMLKESSLNVEYLYAFVKQSGEDALVVFRIDNIKEAINRFNQTGVETLKAEQIYKL</sequence>
<dbReference type="EMBL" id="QMQB01000180">
    <property type="protein sequence ID" value="RLE12164.1"/>
    <property type="molecule type" value="Genomic_DNA"/>
</dbReference>
<dbReference type="InterPro" id="IPR045739">
    <property type="entry name" value="ACT_dom_pair"/>
</dbReference>
<dbReference type="PROSITE" id="PS51671">
    <property type="entry name" value="ACT"/>
    <property type="match status" value="1"/>
</dbReference>
<dbReference type="Proteomes" id="UP000267654">
    <property type="component" value="Unassembled WGS sequence"/>
</dbReference>
<proteinExistence type="predicted"/>
<feature type="domain" description="ACT" evidence="1">
    <location>
        <begin position="5"/>
        <end position="81"/>
    </location>
</feature>
<evidence type="ECO:0000313" key="2">
    <source>
        <dbReference type="EMBL" id="HDN85515.1"/>
    </source>
</evidence>
<dbReference type="InterPro" id="IPR002912">
    <property type="entry name" value="ACT_dom"/>
</dbReference>
<dbReference type="CDD" id="cd04882">
    <property type="entry name" value="ACT_Bt0572_2"/>
    <property type="match status" value="1"/>
</dbReference>
<dbReference type="EMBL" id="DRBC01000434">
    <property type="protein sequence ID" value="HDN85515.1"/>
    <property type="molecule type" value="Genomic_DNA"/>
</dbReference>
<evidence type="ECO:0000313" key="4">
    <source>
        <dbReference type="Proteomes" id="UP000267654"/>
    </source>
</evidence>
<gene>
    <name evidence="3" type="ORF">DRI96_04955</name>
    <name evidence="2" type="ORF">ENG47_07165</name>
</gene>
<dbReference type="PANTHER" id="PTHR40099:SF1">
    <property type="entry name" value="ACETOLACTATE SYNTHASE, SMALL SUBUNIT"/>
    <property type="match status" value="1"/>
</dbReference>
<comment type="caution">
    <text evidence="3">The sequence shown here is derived from an EMBL/GenBank/DDBJ whole genome shotgun (WGS) entry which is preliminary data.</text>
</comment>
<dbReference type="Pfam" id="PF19571">
    <property type="entry name" value="ACT_8"/>
    <property type="match status" value="1"/>
</dbReference>
<dbReference type="Proteomes" id="UP000885660">
    <property type="component" value="Unassembled WGS sequence"/>
</dbReference>
<organism evidence="3 4">
    <name type="scientific">Aerophobetes bacterium</name>
    <dbReference type="NCBI Taxonomy" id="2030807"/>
    <lineage>
        <taxon>Bacteria</taxon>
        <taxon>Candidatus Aerophobota</taxon>
    </lineage>
</organism>
<evidence type="ECO:0000313" key="3">
    <source>
        <dbReference type="EMBL" id="RLE12164.1"/>
    </source>
</evidence>
<accession>A0A662D8Q6</accession>
<dbReference type="CDD" id="cd04908">
    <property type="entry name" value="ACT_Bt0572_1"/>
    <property type="match status" value="1"/>
</dbReference>
<protein>
    <submittedName>
        <fullName evidence="2">ACT domain-containing protein</fullName>
    </submittedName>
    <submittedName>
        <fullName evidence="3">Amino acid-binding protein</fullName>
    </submittedName>
</protein>